<dbReference type="GO" id="GO:0004497">
    <property type="term" value="F:monooxygenase activity"/>
    <property type="evidence" value="ECO:0007669"/>
    <property type="project" value="UniProtKB-KW"/>
</dbReference>
<evidence type="ECO:0000256" key="1">
    <source>
        <dbReference type="ARBA" id="ARBA00001971"/>
    </source>
</evidence>
<reference evidence="9 10" key="1">
    <citation type="submission" date="2019-11" db="EMBL/GenBank/DDBJ databases">
        <title>Genome sequences of 17 halophilic strains isolated from different environments.</title>
        <authorList>
            <person name="Furrow R.E."/>
        </authorList>
    </citation>
    <scope>NUCLEOTIDE SEQUENCE [LARGE SCALE GENOMIC DNA]</scope>
    <source>
        <strain evidence="9 10">22506_14_FS</strain>
    </source>
</reference>
<dbReference type="InterPro" id="IPR036396">
    <property type="entry name" value="Cyt_P450_sf"/>
</dbReference>
<dbReference type="PANTHER" id="PTHR24286:SF24">
    <property type="entry name" value="LANOSTEROL 14-ALPHA DEMETHYLASE"/>
    <property type="match status" value="1"/>
</dbReference>
<comment type="cofactor">
    <cofactor evidence="1 8">
        <name>heme</name>
        <dbReference type="ChEBI" id="CHEBI:30413"/>
    </cofactor>
</comment>
<feature type="binding site" description="axial binding residue" evidence="8">
    <location>
        <position position="365"/>
    </location>
    <ligand>
        <name>heme</name>
        <dbReference type="ChEBI" id="CHEBI:30413"/>
    </ligand>
    <ligandPart>
        <name>Fe</name>
        <dbReference type="ChEBI" id="CHEBI:18248"/>
    </ligandPart>
</feature>
<evidence type="ECO:0000256" key="5">
    <source>
        <dbReference type="ARBA" id="ARBA00023002"/>
    </source>
</evidence>
<evidence type="ECO:0000256" key="6">
    <source>
        <dbReference type="ARBA" id="ARBA00023004"/>
    </source>
</evidence>
<dbReference type="PANTHER" id="PTHR24286">
    <property type="entry name" value="CYTOCHROME P450 26"/>
    <property type="match status" value="1"/>
</dbReference>
<accession>A0A845F2M0</accession>
<dbReference type="GO" id="GO:0020037">
    <property type="term" value="F:heme binding"/>
    <property type="evidence" value="ECO:0007669"/>
    <property type="project" value="InterPro"/>
</dbReference>
<evidence type="ECO:0000256" key="7">
    <source>
        <dbReference type="ARBA" id="ARBA00023033"/>
    </source>
</evidence>
<evidence type="ECO:0000256" key="8">
    <source>
        <dbReference type="PIRSR" id="PIRSR602401-1"/>
    </source>
</evidence>
<evidence type="ECO:0000313" key="9">
    <source>
        <dbReference type="EMBL" id="MYL64998.1"/>
    </source>
</evidence>
<evidence type="ECO:0000256" key="4">
    <source>
        <dbReference type="ARBA" id="ARBA00022723"/>
    </source>
</evidence>
<dbReference type="RefSeq" id="WP_160920380.1">
    <property type="nucleotide sequence ID" value="NZ_WMEY01000005.1"/>
</dbReference>
<dbReference type="GO" id="GO:0005506">
    <property type="term" value="F:iron ion binding"/>
    <property type="evidence" value="ECO:0007669"/>
    <property type="project" value="InterPro"/>
</dbReference>
<dbReference type="CDD" id="cd11067">
    <property type="entry name" value="CYP152"/>
    <property type="match status" value="1"/>
</dbReference>
<dbReference type="GO" id="GO:0016125">
    <property type="term" value="P:sterol metabolic process"/>
    <property type="evidence" value="ECO:0007669"/>
    <property type="project" value="TreeGrafter"/>
</dbReference>
<evidence type="ECO:0000256" key="3">
    <source>
        <dbReference type="ARBA" id="ARBA00022617"/>
    </source>
</evidence>
<dbReference type="Gene3D" id="1.10.630.10">
    <property type="entry name" value="Cytochrome P450"/>
    <property type="match status" value="1"/>
</dbReference>
<evidence type="ECO:0000256" key="2">
    <source>
        <dbReference type="ARBA" id="ARBA00010617"/>
    </source>
</evidence>
<dbReference type="GO" id="GO:0016705">
    <property type="term" value="F:oxidoreductase activity, acting on paired donors, with incorporation or reduction of molecular oxygen"/>
    <property type="evidence" value="ECO:0007669"/>
    <property type="project" value="InterPro"/>
</dbReference>
<organism evidence="9 10">
    <name type="scientific">Guptibacillus hwajinpoensis</name>
    <dbReference type="NCBI Taxonomy" id="208199"/>
    <lineage>
        <taxon>Bacteria</taxon>
        <taxon>Bacillati</taxon>
        <taxon>Bacillota</taxon>
        <taxon>Bacilli</taxon>
        <taxon>Bacillales</taxon>
        <taxon>Guptibacillaceae</taxon>
        <taxon>Guptibacillus</taxon>
    </lineage>
</organism>
<comment type="similarity">
    <text evidence="2">Belongs to the cytochrome P450 family.</text>
</comment>
<gene>
    <name evidence="9" type="ORF">GLW07_16690</name>
</gene>
<dbReference type="PRINTS" id="PR00463">
    <property type="entry name" value="EP450I"/>
</dbReference>
<dbReference type="Proteomes" id="UP000447833">
    <property type="component" value="Unassembled WGS sequence"/>
</dbReference>
<keyword evidence="6 8" id="KW-0408">Iron</keyword>
<sequence length="421" mass="48496">MEEHKSMPKDKGLDHTLSVLREGYEFILNRSNKYESNVFETKVLGEKTICLTGKEAAKLFYDNDKFKRSGAAPKHVQKTLFGENGVQALDGEEHHHRKAMFMSLMTSDALNEIAELTKKHLESFAAQWETKEKIVVYDEAKKILTHVACEWTGVPLEDEEVDERTNQLADMFESAASIGPEYWKGQKSRTAGEEWMEDLVQKVRDGEINPPSHRALYQFSVHRDLEGELLDKQVVAVELLNLLRPIVAISVYMSFTVLALIEHSDQVPSLQSGNEQEKQSFIQEVRRYYPFFPFAGARVKEDFTWEGYEFEEETLTLLDLYGTNHHPDLWEDPKKFNPARFESWQGSPFDFIPQGGGEFDFGHRCAGEWLTLDVLKETLSYFVNELTYEVPEQDLTYSMSEMPSLPKSGVQLTNIVRQKNR</sequence>
<keyword evidence="4 8" id="KW-0479">Metal-binding</keyword>
<dbReference type="InterPro" id="IPR001128">
    <property type="entry name" value="Cyt_P450"/>
</dbReference>
<protein>
    <submittedName>
        <fullName evidence="9">Cytochrome P450</fullName>
    </submittedName>
</protein>
<proteinExistence type="inferred from homology"/>
<keyword evidence="7" id="KW-0503">Monooxygenase</keyword>
<keyword evidence="5" id="KW-0560">Oxidoreductase</keyword>
<dbReference type="Pfam" id="PF00067">
    <property type="entry name" value="p450"/>
    <property type="match status" value="1"/>
</dbReference>
<keyword evidence="3 8" id="KW-0349">Heme</keyword>
<dbReference type="SUPFAM" id="SSF48264">
    <property type="entry name" value="Cytochrome P450"/>
    <property type="match status" value="1"/>
</dbReference>
<dbReference type="AlphaFoldDB" id="A0A845F2M0"/>
<comment type="caution">
    <text evidence="9">The sequence shown here is derived from an EMBL/GenBank/DDBJ whole genome shotgun (WGS) entry which is preliminary data.</text>
</comment>
<dbReference type="EMBL" id="WMEY01000005">
    <property type="protein sequence ID" value="MYL64998.1"/>
    <property type="molecule type" value="Genomic_DNA"/>
</dbReference>
<evidence type="ECO:0000313" key="10">
    <source>
        <dbReference type="Proteomes" id="UP000447833"/>
    </source>
</evidence>
<name>A0A845F2M0_9BACL</name>
<dbReference type="InterPro" id="IPR002401">
    <property type="entry name" value="Cyt_P450_E_grp-I"/>
</dbReference>